<name>A0ACC1BMG0_9ROSI</name>
<evidence type="ECO:0000313" key="2">
    <source>
        <dbReference type="Proteomes" id="UP001164250"/>
    </source>
</evidence>
<proteinExistence type="predicted"/>
<organism evidence="1 2">
    <name type="scientific">Pistacia atlantica</name>
    <dbReference type="NCBI Taxonomy" id="434234"/>
    <lineage>
        <taxon>Eukaryota</taxon>
        <taxon>Viridiplantae</taxon>
        <taxon>Streptophyta</taxon>
        <taxon>Embryophyta</taxon>
        <taxon>Tracheophyta</taxon>
        <taxon>Spermatophyta</taxon>
        <taxon>Magnoliopsida</taxon>
        <taxon>eudicotyledons</taxon>
        <taxon>Gunneridae</taxon>
        <taxon>Pentapetalae</taxon>
        <taxon>rosids</taxon>
        <taxon>malvids</taxon>
        <taxon>Sapindales</taxon>
        <taxon>Anacardiaceae</taxon>
        <taxon>Pistacia</taxon>
    </lineage>
</organism>
<dbReference type="Proteomes" id="UP001164250">
    <property type="component" value="Chromosome 4"/>
</dbReference>
<evidence type="ECO:0000313" key="1">
    <source>
        <dbReference type="EMBL" id="KAJ0100245.1"/>
    </source>
</evidence>
<gene>
    <name evidence="1" type="ORF">Patl1_20342</name>
</gene>
<accession>A0ACC1BMG0</accession>
<keyword evidence="2" id="KW-1185">Reference proteome</keyword>
<sequence length="275" mass="32218">MFSFVKQLEERLPCLNLQKSEEFLFFSLSFFIMPSDLNSEERRHGRASQLEWSKSLYELTNYAVKSVLHLKKMVDPDETLKYWAYFAVCVTSISFDFLVFYIPVIDDDGKCLELDTQLGAKAILLRSFFDVFLTVIFFLERFSDSYDPTPARYGREKPSHITSNCFGYLSLFDLLLVLPLPQLLIWNITSNMMRLKFWDAMKLLKFCVFLQDVPRVIRIYPLFTKAIRTSENHAEATWVKAAFTFLLYMLAAHMAQLSFGLSDRILVFQAFIKMH</sequence>
<comment type="caution">
    <text evidence="1">The sequence shown here is derived from an EMBL/GenBank/DDBJ whole genome shotgun (WGS) entry which is preliminary data.</text>
</comment>
<reference evidence="2" key="1">
    <citation type="journal article" date="2023" name="G3 (Bethesda)">
        <title>Genome assembly and association tests identify interacting loci associated with vigor, precocity, and sex in interspecific pistachio rootstocks.</title>
        <authorList>
            <person name="Palmer W."/>
            <person name="Jacygrad E."/>
            <person name="Sagayaradj S."/>
            <person name="Cavanaugh K."/>
            <person name="Han R."/>
            <person name="Bertier L."/>
            <person name="Beede B."/>
            <person name="Kafkas S."/>
            <person name="Golino D."/>
            <person name="Preece J."/>
            <person name="Michelmore R."/>
        </authorList>
    </citation>
    <scope>NUCLEOTIDE SEQUENCE [LARGE SCALE GENOMIC DNA]</scope>
</reference>
<dbReference type="EMBL" id="CM047900">
    <property type="protein sequence ID" value="KAJ0100245.1"/>
    <property type="molecule type" value="Genomic_DNA"/>
</dbReference>
<protein>
    <submittedName>
        <fullName evidence="1">Uncharacterized protein</fullName>
    </submittedName>
</protein>